<evidence type="ECO:0000256" key="2">
    <source>
        <dbReference type="ARBA" id="ARBA00022679"/>
    </source>
</evidence>
<accession>A0A8J6PIT9</accession>
<keyword evidence="3" id="KW-0689">Ribosomal protein</keyword>
<dbReference type="SUPFAM" id="SSF53335">
    <property type="entry name" value="S-adenosyl-L-methionine-dependent methyltransferases"/>
    <property type="match status" value="1"/>
</dbReference>
<evidence type="ECO:0000256" key="1">
    <source>
        <dbReference type="ARBA" id="ARBA00022603"/>
    </source>
</evidence>
<dbReference type="EMBL" id="JACVEL010000002">
    <property type="protein sequence ID" value="MBC9811820.1"/>
    <property type="molecule type" value="Genomic_DNA"/>
</dbReference>
<dbReference type="PANTHER" id="PTHR43648">
    <property type="entry name" value="ELECTRON TRANSFER FLAVOPROTEIN BETA SUBUNIT LYSINE METHYLTRANSFERASE"/>
    <property type="match status" value="1"/>
</dbReference>
<dbReference type="RefSeq" id="WP_216713654.1">
    <property type="nucleotide sequence ID" value="NZ_JACVEL010000002.1"/>
</dbReference>
<dbReference type="AlphaFoldDB" id="A0A8J6PIT9"/>
<proteinExistence type="predicted"/>
<keyword evidence="2" id="KW-0808">Transferase</keyword>
<keyword evidence="1 3" id="KW-0489">Methyltransferase</keyword>
<keyword evidence="3" id="KW-0687">Ribonucleoprotein</keyword>
<dbReference type="NCBIfam" id="NF001785">
    <property type="entry name" value="PRK00517.2-2"/>
    <property type="match status" value="1"/>
</dbReference>
<dbReference type="PANTHER" id="PTHR43648:SF1">
    <property type="entry name" value="ELECTRON TRANSFER FLAVOPROTEIN BETA SUBUNIT LYSINE METHYLTRANSFERASE"/>
    <property type="match status" value="1"/>
</dbReference>
<evidence type="ECO:0000313" key="4">
    <source>
        <dbReference type="Proteomes" id="UP000652681"/>
    </source>
</evidence>
<dbReference type="Gene3D" id="3.40.50.150">
    <property type="entry name" value="Vaccinia Virus protein VP39"/>
    <property type="match status" value="1"/>
</dbReference>
<dbReference type="CDD" id="cd02440">
    <property type="entry name" value="AdoMet_MTases"/>
    <property type="match status" value="1"/>
</dbReference>
<organism evidence="3 4">
    <name type="scientific">Taishania pollutisoli</name>
    <dbReference type="NCBI Taxonomy" id="2766479"/>
    <lineage>
        <taxon>Bacteria</taxon>
        <taxon>Pseudomonadati</taxon>
        <taxon>Bacteroidota</taxon>
        <taxon>Flavobacteriia</taxon>
        <taxon>Flavobacteriales</taxon>
        <taxon>Crocinitomicaceae</taxon>
        <taxon>Taishania</taxon>
    </lineage>
</organism>
<dbReference type="GO" id="GO:0032259">
    <property type="term" value="P:methylation"/>
    <property type="evidence" value="ECO:0007669"/>
    <property type="project" value="UniProtKB-KW"/>
</dbReference>
<name>A0A8J6PIT9_9FLAO</name>
<keyword evidence="4" id="KW-1185">Reference proteome</keyword>
<evidence type="ECO:0000313" key="3">
    <source>
        <dbReference type="EMBL" id="MBC9811820.1"/>
    </source>
</evidence>
<dbReference type="GO" id="GO:0008276">
    <property type="term" value="F:protein methyltransferase activity"/>
    <property type="evidence" value="ECO:0007669"/>
    <property type="project" value="TreeGrafter"/>
</dbReference>
<dbReference type="GO" id="GO:0005840">
    <property type="term" value="C:ribosome"/>
    <property type="evidence" value="ECO:0007669"/>
    <property type="project" value="UniProtKB-KW"/>
</dbReference>
<reference evidence="3" key="1">
    <citation type="submission" date="2020-09" db="EMBL/GenBank/DDBJ databases">
        <title>Taishania pollutisoli gen. nov., sp. nov., Isolated from Tetrabromobisphenol A-Contaminated Soil.</title>
        <authorList>
            <person name="Chen Q."/>
        </authorList>
    </citation>
    <scope>NUCLEOTIDE SEQUENCE</scope>
    <source>
        <strain evidence="3">CZZ-1</strain>
    </source>
</reference>
<dbReference type="InterPro" id="IPR050078">
    <property type="entry name" value="Ribosomal_L11_MeTrfase_PrmA"/>
</dbReference>
<sequence>MDYLELNIKLSPVKPFNEIIVAQLADAGFESFVDTEEGVLAYGQVSETSVERALNETFLGEQREDVTCSFEATIIEGQNWNAVWESDFEPVYVEEYVSILAPFHDKTLAKGMLVEIQPKMSFGTGHHQTTWMMSKALFEQEEIPQRVLDMGTGTGVLAIIAEKLGASELLAIDIEYWSVESTIENAQRNNCKHIEVLCGDVDLIEGKSFGLILANINKNVLKAHIPFYAQALETNGVLMLSGFFDSDVDELTAFASDFNLKKEHVYLKDNWAAIQLRKEN</sequence>
<protein>
    <submittedName>
        <fullName evidence="3">50S ribosomal protein L11 methyltransferase</fullName>
    </submittedName>
</protein>
<comment type="caution">
    <text evidence="3">The sequence shown here is derived from an EMBL/GenBank/DDBJ whole genome shotgun (WGS) entry which is preliminary data.</text>
</comment>
<dbReference type="Pfam" id="PF06325">
    <property type="entry name" value="PrmA"/>
    <property type="match status" value="1"/>
</dbReference>
<gene>
    <name evidence="3" type="primary">prmA</name>
    <name evidence="3" type="ORF">H9Y05_04955</name>
</gene>
<dbReference type="InterPro" id="IPR029063">
    <property type="entry name" value="SAM-dependent_MTases_sf"/>
</dbReference>
<dbReference type="Proteomes" id="UP000652681">
    <property type="component" value="Unassembled WGS sequence"/>
</dbReference>